<dbReference type="PANTHER" id="PTHR35527">
    <property type="entry name" value="CHOLOYLGLYCINE HYDROLASE"/>
    <property type="match status" value="1"/>
</dbReference>
<sequence length="352" mass="39474">MKKKLVGVALLLVAVSLWSVQPVEACTRAVYIGPGQMVITGRTMDWKEDIMSNIYVFPRGMKRAGHNEEKTVNWTSKYGSVIATGYDIGTCDGMNEKGLVASLLFLPESVYSLPGDTRPAMGISIWTQYVLDNFASVREAVDELKKETFRIDAPRMPNNGPESTLHLAITDESGDTAILEYLDGKLNIHEGKEYQVMTNSPRYEDQLAINDYWKEIGGIQMLPGTNRSSDRFVRASFYIHAIPQTSDEKIAVPSVLSVMRNVSVPFGINTPDKPYISSTRWRTVSDQKNKVYYFESTLTPNLFWLDLKKIDFSPKAAVKKLALTHGEIYAGDAVKDLKDSNPFTFLFQTPVM</sequence>
<dbReference type="InterPro" id="IPR029132">
    <property type="entry name" value="CBAH/NAAA_C"/>
</dbReference>
<evidence type="ECO:0000256" key="3">
    <source>
        <dbReference type="SAM" id="SignalP"/>
    </source>
</evidence>
<organism evidence="5 6">
    <name type="scientific">Bacteroides faecalis</name>
    <dbReference type="NCBI Taxonomy" id="2447885"/>
    <lineage>
        <taxon>Bacteria</taxon>
        <taxon>Pseudomonadati</taxon>
        <taxon>Bacteroidota</taxon>
        <taxon>Bacteroidia</taxon>
        <taxon>Bacteroidales</taxon>
        <taxon>Bacteroidaceae</taxon>
        <taxon>Bacteroides</taxon>
    </lineage>
</organism>
<dbReference type="GO" id="GO:0016787">
    <property type="term" value="F:hydrolase activity"/>
    <property type="evidence" value="ECO:0007669"/>
    <property type="project" value="UniProtKB-KW"/>
</dbReference>
<dbReference type="PANTHER" id="PTHR35527:SF2">
    <property type="entry name" value="HYDROLASE"/>
    <property type="match status" value="1"/>
</dbReference>
<gene>
    <name evidence="5" type="ORF">KGMB02408_41320</name>
</gene>
<dbReference type="SUPFAM" id="SSF56235">
    <property type="entry name" value="N-terminal nucleophile aminohydrolases (Ntn hydrolases)"/>
    <property type="match status" value="1"/>
</dbReference>
<keyword evidence="3" id="KW-0732">Signal</keyword>
<proteinExistence type="inferred from homology"/>
<evidence type="ECO:0000259" key="4">
    <source>
        <dbReference type="Pfam" id="PF02275"/>
    </source>
</evidence>
<evidence type="ECO:0000256" key="1">
    <source>
        <dbReference type="ARBA" id="ARBA00006625"/>
    </source>
</evidence>
<comment type="caution">
    <text evidence="5">The sequence shown here is derived from an EMBL/GenBank/DDBJ whole genome shotgun (WGS) entry which is preliminary data.</text>
</comment>
<feature type="domain" description="Choloylglycine hydrolase/NAAA C-terminal" evidence="4">
    <location>
        <begin position="26"/>
        <end position="311"/>
    </location>
</feature>
<accession>A0A401M0C9</accession>
<dbReference type="Gene3D" id="3.60.60.10">
    <property type="entry name" value="Penicillin V Acylase, Chain A"/>
    <property type="match status" value="1"/>
</dbReference>
<evidence type="ECO:0000313" key="6">
    <source>
        <dbReference type="Proteomes" id="UP000288079"/>
    </source>
</evidence>
<dbReference type="CDD" id="cd01902">
    <property type="entry name" value="Ntn_CGH"/>
    <property type="match status" value="1"/>
</dbReference>
<dbReference type="Pfam" id="PF02275">
    <property type="entry name" value="CBAH"/>
    <property type="match status" value="1"/>
</dbReference>
<dbReference type="EMBL" id="BHWB01000021">
    <property type="protein sequence ID" value="GCB37187.1"/>
    <property type="molecule type" value="Genomic_DNA"/>
</dbReference>
<dbReference type="OrthoDB" id="1265391at2"/>
<dbReference type="RefSeq" id="WP_125042623.1">
    <property type="nucleotide sequence ID" value="NZ_BHWB01000021.1"/>
</dbReference>
<keyword evidence="6" id="KW-1185">Reference proteome</keyword>
<feature type="chain" id="PRO_5019307243" evidence="3">
    <location>
        <begin position="26"/>
        <end position="352"/>
    </location>
</feature>
<dbReference type="Proteomes" id="UP000288079">
    <property type="component" value="Unassembled WGS sequence"/>
</dbReference>
<feature type="signal peptide" evidence="3">
    <location>
        <begin position="1"/>
        <end position="25"/>
    </location>
</feature>
<evidence type="ECO:0000256" key="2">
    <source>
        <dbReference type="ARBA" id="ARBA00022801"/>
    </source>
</evidence>
<name>A0A401M0C9_9BACE</name>
<dbReference type="InterPro" id="IPR029055">
    <property type="entry name" value="Ntn_hydrolases_N"/>
</dbReference>
<keyword evidence="2 5" id="KW-0378">Hydrolase</keyword>
<comment type="similarity">
    <text evidence="1">Belongs to the peptidase C59 family.</text>
</comment>
<dbReference type="InterPro" id="IPR052193">
    <property type="entry name" value="Peptidase_C59"/>
</dbReference>
<reference evidence="5 6" key="1">
    <citation type="submission" date="2018-10" db="EMBL/GenBank/DDBJ databases">
        <title>Draft Genome Sequence of Bacteroides sp. KCTC 15687.</title>
        <authorList>
            <person name="Yu S.Y."/>
            <person name="Kim J.S."/>
            <person name="Oh B.S."/>
            <person name="Park S.H."/>
            <person name="Kang S.W."/>
            <person name="Park J.E."/>
            <person name="Choi S.H."/>
            <person name="Han K.I."/>
            <person name="Lee K.C."/>
            <person name="Eom M.K."/>
            <person name="Suh M.K."/>
            <person name="Lee D.H."/>
            <person name="Yoon H."/>
            <person name="Kim B."/>
            <person name="Yang S.J."/>
            <person name="Lee J.S."/>
            <person name="Lee J.H."/>
        </authorList>
    </citation>
    <scope>NUCLEOTIDE SEQUENCE [LARGE SCALE GENOMIC DNA]</scope>
    <source>
        <strain evidence="5 6">KCTC 15687</strain>
    </source>
</reference>
<dbReference type="AlphaFoldDB" id="A0A401M0C9"/>
<evidence type="ECO:0000313" key="5">
    <source>
        <dbReference type="EMBL" id="GCB37187.1"/>
    </source>
</evidence>
<protein>
    <submittedName>
        <fullName evidence="5">Choloylglycine hydrolase</fullName>
    </submittedName>
</protein>